<keyword evidence="2" id="KW-1185">Reference proteome</keyword>
<sequence>MNEDEMKAKIGLKEKLLSSVAVLSLNFLSISADFLQFGA</sequence>
<accession>A0AAV5JKR7</accession>
<organism evidence="1 2">
    <name type="scientific">Rubroshorea leprosula</name>
    <dbReference type="NCBI Taxonomy" id="152421"/>
    <lineage>
        <taxon>Eukaryota</taxon>
        <taxon>Viridiplantae</taxon>
        <taxon>Streptophyta</taxon>
        <taxon>Embryophyta</taxon>
        <taxon>Tracheophyta</taxon>
        <taxon>Spermatophyta</taxon>
        <taxon>Magnoliopsida</taxon>
        <taxon>eudicotyledons</taxon>
        <taxon>Gunneridae</taxon>
        <taxon>Pentapetalae</taxon>
        <taxon>rosids</taxon>
        <taxon>malvids</taxon>
        <taxon>Malvales</taxon>
        <taxon>Dipterocarpaceae</taxon>
        <taxon>Rubroshorea</taxon>
    </lineage>
</organism>
<protein>
    <submittedName>
        <fullName evidence="1">Uncharacterized protein</fullName>
    </submittedName>
</protein>
<dbReference type="Proteomes" id="UP001054252">
    <property type="component" value="Unassembled WGS sequence"/>
</dbReference>
<dbReference type="EMBL" id="BPVZ01000038">
    <property type="protein sequence ID" value="GKV13356.1"/>
    <property type="molecule type" value="Genomic_DNA"/>
</dbReference>
<reference evidence="1 2" key="1">
    <citation type="journal article" date="2021" name="Commun. Biol.">
        <title>The genome of Shorea leprosula (Dipterocarpaceae) highlights the ecological relevance of drought in aseasonal tropical rainforests.</title>
        <authorList>
            <person name="Ng K.K.S."/>
            <person name="Kobayashi M.J."/>
            <person name="Fawcett J.A."/>
            <person name="Hatakeyama M."/>
            <person name="Paape T."/>
            <person name="Ng C.H."/>
            <person name="Ang C.C."/>
            <person name="Tnah L.H."/>
            <person name="Lee C.T."/>
            <person name="Nishiyama T."/>
            <person name="Sese J."/>
            <person name="O'Brien M.J."/>
            <person name="Copetti D."/>
            <person name="Mohd Noor M.I."/>
            <person name="Ong R.C."/>
            <person name="Putra M."/>
            <person name="Sireger I.Z."/>
            <person name="Indrioko S."/>
            <person name="Kosugi Y."/>
            <person name="Izuno A."/>
            <person name="Isagi Y."/>
            <person name="Lee S.L."/>
            <person name="Shimizu K.K."/>
        </authorList>
    </citation>
    <scope>NUCLEOTIDE SEQUENCE [LARGE SCALE GENOMIC DNA]</scope>
    <source>
        <strain evidence="1">214</strain>
    </source>
</reference>
<dbReference type="AlphaFoldDB" id="A0AAV5JKR7"/>
<name>A0AAV5JKR7_9ROSI</name>
<evidence type="ECO:0000313" key="2">
    <source>
        <dbReference type="Proteomes" id="UP001054252"/>
    </source>
</evidence>
<comment type="caution">
    <text evidence="1">The sequence shown here is derived from an EMBL/GenBank/DDBJ whole genome shotgun (WGS) entry which is preliminary data.</text>
</comment>
<proteinExistence type="predicted"/>
<evidence type="ECO:0000313" key="1">
    <source>
        <dbReference type="EMBL" id="GKV13356.1"/>
    </source>
</evidence>
<gene>
    <name evidence="1" type="ORF">SLEP1_g24367</name>
</gene>